<evidence type="ECO:0000256" key="3">
    <source>
        <dbReference type="ARBA" id="ARBA00023125"/>
    </source>
</evidence>
<dbReference type="InterPro" id="IPR005650">
    <property type="entry name" value="BlaI_family"/>
</dbReference>
<comment type="similarity">
    <text evidence="1">Belongs to the BlaI transcriptional regulatory family.</text>
</comment>
<keyword evidence="3" id="KW-0238">DNA-binding</keyword>
<keyword evidence="2" id="KW-0805">Transcription regulation</keyword>
<evidence type="ECO:0000313" key="6">
    <source>
        <dbReference type="Proteomes" id="UP000286931"/>
    </source>
</evidence>
<dbReference type="Proteomes" id="UP000286931">
    <property type="component" value="Unassembled WGS sequence"/>
</dbReference>
<dbReference type="GO" id="GO:0003677">
    <property type="term" value="F:DNA binding"/>
    <property type="evidence" value="ECO:0007669"/>
    <property type="project" value="UniProtKB-KW"/>
</dbReference>
<dbReference type="InterPro" id="IPR036390">
    <property type="entry name" value="WH_DNA-bd_sf"/>
</dbReference>
<name>A0A401YIR0_9ACTN</name>
<evidence type="ECO:0000256" key="1">
    <source>
        <dbReference type="ARBA" id="ARBA00011046"/>
    </source>
</evidence>
<dbReference type="Gene3D" id="1.10.10.10">
    <property type="entry name" value="Winged helix-like DNA-binding domain superfamily/Winged helix DNA-binding domain"/>
    <property type="match status" value="1"/>
</dbReference>
<dbReference type="OrthoDB" id="9813987at2"/>
<evidence type="ECO:0000256" key="2">
    <source>
        <dbReference type="ARBA" id="ARBA00023015"/>
    </source>
</evidence>
<dbReference type="Pfam" id="PF03965">
    <property type="entry name" value="Penicillinase_R"/>
    <property type="match status" value="1"/>
</dbReference>
<evidence type="ECO:0000313" key="5">
    <source>
        <dbReference type="EMBL" id="GCD94502.1"/>
    </source>
</evidence>
<comment type="caution">
    <text evidence="5">The sequence shown here is derived from an EMBL/GenBank/DDBJ whole genome shotgun (WGS) entry which is preliminary data.</text>
</comment>
<dbReference type="PIRSF" id="PIRSF019455">
    <property type="entry name" value="CopR_AtkY"/>
    <property type="match status" value="1"/>
</dbReference>
<reference evidence="5 6" key="1">
    <citation type="submission" date="2018-12" db="EMBL/GenBank/DDBJ databases">
        <title>Draft genome sequence of Embleya hyalina NBRC 13850T.</title>
        <authorList>
            <person name="Komaki H."/>
            <person name="Hosoyama A."/>
            <person name="Kimura A."/>
            <person name="Ichikawa N."/>
            <person name="Tamura T."/>
        </authorList>
    </citation>
    <scope>NUCLEOTIDE SEQUENCE [LARGE SCALE GENOMIC DNA]</scope>
    <source>
        <strain evidence="5 6">NBRC 13850</strain>
    </source>
</reference>
<proteinExistence type="inferred from homology"/>
<accession>A0A401YIR0</accession>
<protein>
    <submittedName>
        <fullName evidence="5">Transcriptional regulator</fullName>
    </submittedName>
</protein>
<keyword evidence="4" id="KW-0804">Transcription</keyword>
<sequence>MGESPRVQGELQAEIMAVLWRIEAGTVERIRSELPESSRGAYTTVQTVCNRLAERGLLARARDGQAFVYRPTVTEADYVASSVSSALAAASAPARRVALAQLVGGLDASELADLRALARRIEIERGPDGR</sequence>
<evidence type="ECO:0000256" key="4">
    <source>
        <dbReference type="ARBA" id="ARBA00023163"/>
    </source>
</evidence>
<keyword evidence="6" id="KW-1185">Reference proteome</keyword>
<dbReference type="RefSeq" id="WP_160161363.1">
    <property type="nucleotide sequence ID" value="NZ_BIFH01000016.1"/>
</dbReference>
<gene>
    <name evidence="5" type="ORF">EHYA_02171</name>
</gene>
<dbReference type="SUPFAM" id="SSF46785">
    <property type="entry name" value="Winged helix' DNA-binding domain"/>
    <property type="match status" value="1"/>
</dbReference>
<dbReference type="InterPro" id="IPR036388">
    <property type="entry name" value="WH-like_DNA-bd_sf"/>
</dbReference>
<dbReference type="AlphaFoldDB" id="A0A401YIR0"/>
<dbReference type="GO" id="GO:0045892">
    <property type="term" value="P:negative regulation of DNA-templated transcription"/>
    <property type="evidence" value="ECO:0007669"/>
    <property type="project" value="InterPro"/>
</dbReference>
<organism evidence="5 6">
    <name type="scientific">Embleya hyalina</name>
    <dbReference type="NCBI Taxonomy" id="516124"/>
    <lineage>
        <taxon>Bacteria</taxon>
        <taxon>Bacillati</taxon>
        <taxon>Actinomycetota</taxon>
        <taxon>Actinomycetes</taxon>
        <taxon>Kitasatosporales</taxon>
        <taxon>Streptomycetaceae</taxon>
        <taxon>Embleya</taxon>
    </lineage>
</organism>
<dbReference type="EMBL" id="BIFH01000016">
    <property type="protein sequence ID" value="GCD94502.1"/>
    <property type="molecule type" value="Genomic_DNA"/>
</dbReference>